<dbReference type="EMBL" id="JABCQH010000012">
    <property type="protein sequence ID" value="MBF0889324.1"/>
    <property type="molecule type" value="Genomic_DNA"/>
</dbReference>
<accession>A0ABR9YZ09</accession>
<keyword evidence="2" id="KW-1185">Reference proteome</keyword>
<reference evidence="1 2" key="2">
    <citation type="submission" date="2020-11" db="EMBL/GenBank/DDBJ databases">
        <title>Description of novel Gluconobacter species.</title>
        <authorList>
            <person name="Cleenwerck I."/>
            <person name="Cnockaert M."/>
            <person name="Borremans W."/>
            <person name="Wieme A.D."/>
            <person name="De Vuyst L."/>
            <person name="Vandamme P."/>
        </authorList>
    </citation>
    <scope>NUCLEOTIDE SEQUENCE [LARGE SCALE GENOMIC DNA]</scope>
    <source>
        <strain evidence="1 2">LMG 1745</strain>
    </source>
</reference>
<dbReference type="RefSeq" id="WP_194263095.1">
    <property type="nucleotide sequence ID" value="NZ_JABCQH010000012.1"/>
</dbReference>
<evidence type="ECO:0000313" key="2">
    <source>
        <dbReference type="Proteomes" id="UP000662701"/>
    </source>
</evidence>
<proteinExistence type="predicted"/>
<reference evidence="2" key="1">
    <citation type="submission" date="2020-04" db="EMBL/GenBank/DDBJ databases">
        <title>Description of novel Gluconacetobacter.</title>
        <authorList>
            <person name="Sombolestani A."/>
        </authorList>
    </citation>
    <scope>NUCLEOTIDE SEQUENCE [LARGE SCALE GENOMIC DNA]</scope>
    <source>
        <strain evidence="2">LMG 1745</strain>
    </source>
</reference>
<comment type="caution">
    <text evidence="1">The sequence shown here is derived from an EMBL/GenBank/DDBJ whole genome shotgun (WGS) entry which is preliminary data.</text>
</comment>
<organism evidence="1 2">
    <name type="scientific">Gluconobacter cadivus</name>
    <dbReference type="NCBI Taxonomy" id="2728101"/>
    <lineage>
        <taxon>Bacteria</taxon>
        <taxon>Pseudomonadati</taxon>
        <taxon>Pseudomonadota</taxon>
        <taxon>Alphaproteobacteria</taxon>
        <taxon>Acetobacterales</taxon>
        <taxon>Acetobacteraceae</taxon>
        <taxon>Gluconobacter</taxon>
    </lineage>
</organism>
<gene>
    <name evidence="1" type="ORF">HKD19_12280</name>
</gene>
<dbReference type="Proteomes" id="UP000662701">
    <property type="component" value="Unassembled WGS sequence"/>
</dbReference>
<name>A0ABR9YZ09_9PROT</name>
<sequence length="63" mass="7026">MSDMKANSDRLVLPFIPVNQHLAADAESYRIQAYEAMLPVGDKTCQVVASTICRTLINARYQP</sequence>
<protein>
    <submittedName>
        <fullName evidence="1">Uncharacterized protein</fullName>
    </submittedName>
</protein>
<evidence type="ECO:0000313" key="1">
    <source>
        <dbReference type="EMBL" id="MBF0889324.1"/>
    </source>
</evidence>